<dbReference type="Proteomes" id="UP000059188">
    <property type="component" value="Unassembled WGS sequence"/>
</dbReference>
<evidence type="ECO:0000313" key="2">
    <source>
        <dbReference type="Proteomes" id="UP000059188"/>
    </source>
</evidence>
<proteinExistence type="predicted"/>
<organism evidence="1 2">
    <name type="scientific">Thanatephorus cucumeris (strain AG1-IB / isolate 7/3/14)</name>
    <name type="common">Lettuce bottom rot fungus</name>
    <name type="synonym">Rhizoctonia solani</name>
    <dbReference type="NCBI Taxonomy" id="1108050"/>
    <lineage>
        <taxon>Eukaryota</taxon>
        <taxon>Fungi</taxon>
        <taxon>Dikarya</taxon>
        <taxon>Basidiomycota</taxon>
        <taxon>Agaricomycotina</taxon>
        <taxon>Agaricomycetes</taxon>
        <taxon>Cantharellales</taxon>
        <taxon>Ceratobasidiaceae</taxon>
        <taxon>Rhizoctonia</taxon>
        <taxon>Rhizoctonia solani AG-1</taxon>
    </lineage>
</organism>
<dbReference type="EMBL" id="LN679434">
    <property type="protein sequence ID" value="CEL58711.1"/>
    <property type="molecule type" value="Genomic_DNA"/>
</dbReference>
<accession>A0A0B7FL77</accession>
<protein>
    <submittedName>
        <fullName evidence="1">Uncharacterized protein</fullName>
    </submittedName>
</protein>
<dbReference type="AlphaFoldDB" id="A0A0B7FL77"/>
<keyword evidence="2" id="KW-1185">Reference proteome</keyword>
<gene>
    <name evidence="1" type="ORF">RSOLAG1IB_12181</name>
</gene>
<sequence length="102" mass="11567">MPAGRKAWHVIPMSSIHHYSTVNARPRYRVRMSATSTQQIDTASDCITTDNPDRRIPINDDFYLHLPMGFLRIPEAKKSRASAIVYRRQLGAHTTSSPSVMN</sequence>
<evidence type="ECO:0000313" key="1">
    <source>
        <dbReference type="EMBL" id="CEL58711.1"/>
    </source>
</evidence>
<reference evidence="1 2" key="1">
    <citation type="submission" date="2014-11" db="EMBL/GenBank/DDBJ databases">
        <authorList>
            <person name="Wibberg Daniel"/>
        </authorList>
    </citation>
    <scope>NUCLEOTIDE SEQUENCE [LARGE SCALE GENOMIC DNA]</scope>
    <source>
        <strain evidence="1">Rhizoctonia solani AG1-IB 7/3/14</strain>
    </source>
</reference>
<name>A0A0B7FL77_THACB</name>